<comment type="catalytic activity">
    <reaction evidence="9 10">
        <text>D-glyceraldehyde 3-phosphate = dihydroxyacetone phosphate</text>
        <dbReference type="Rhea" id="RHEA:18585"/>
        <dbReference type="ChEBI" id="CHEBI:57642"/>
        <dbReference type="ChEBI" id="CHEBI:59776"/>
        <dbReference type="EC" id="5.3.1.1"/>
    </reaction>
</comment>
<evidence type="ECO:0000313" key="11">
    <source>
        <dbReference type="EMBL" id="CCO07566.1"/>
    </source>
</evidence>
<comment type="subunit">
    <text evidence="9 10">Homodimer.</text>
</comment>
<dbReference type="InterPro" id="IPR013785">
    <property type="entry name" value="Aldolase_TIM"/>
</dbReference>
<dbReference type="GO" id="GO:0004807">
    <property type="term" value="F:triose-phosphate isomerase activity"/>
    <property type="evidence" value="ECO:0007669"/>
    <property type="project" value="UniProtKB-UniRule"/>
</dbReference>
<proteinExistence type="inferred from homology"/>
<dbReference type="InterPro" id="IPR020861">
    <property type="entry name" value="Triosephosphate_isomerase_AS"/>
</dbReference>
<comment type="pathway">
    <text evidence="1 9 10">Carbohydrate degradation; glycolysis; D-glyceraldehyde 3-phosphate from glycerone phosphate: step 1/1.</text>
</comment>
<dbReference type="STRING" id="1121428.DESHY_110512"/>
<dbReference type="EC" id="5.3.1.1" evidence="3 9"/>
<dbReference type="PROSITE" id="PS51440">
    <property type="entry name" value="TIM_2"/>
    <property type="match status" value="1"/>
</dbReference>
<dbReference type="UniPathway" id="UPA00138"/>
<keyword evidence="12" id="KW-1185">Reference proteome</keyword>
<evidence type="ECO:0000256" key="2">
    <source>
        <dbReference type="ARBA" id="ARBA00007422"/>
    </source>
</evidence>
<dbReference type="eggNOG" id="COG0149">
    <property type="taxonomic scope" value="Bacteria"/>
</dbReference>
<dbReference type="PROSITE" id="PS00171">
    <property type="entry name" value="TIM_1"/>
    <property type="match status" value="1"/>
</dbReference>
<feature type="binding site" evidence="9">
    <location>
        <begin position="233"/>
        <end position="234"/>
    </location>
    <ligand>
        <name>substrate</name>
    </ligand>
</feature>
<dbReference type="EMBL" id="CAOS01000003">
    <property type="protein sequence ID" value="CCO07566.1"/>
    <property type="molecule type" value="Genomic_DNA"/>
</dbReference>
<comment type="pathway">
    <text evidence="9 10">Carbohydrate biosynthesis; gluconeogenesis.</text>
</comment>
<dbReference type="CDD" id="cd00311">
    <property type="entry name" value="TIM"/>
    <property type="match status" value="1"/>
</dbReference>
<dbReference type="RefSeq" id="WP_008410495.1">
    <property type="nucleotide sequence ID" value="NZ_CAOS01000003.1"/>
</dbReference>
<dbReference type="HAMAP" id="MF_00147_B">
    <property type="entry name" value="TIM_B"/>
    <property type="match status" value="1"/>
</dbReference>
<evidence type="ECO:0000256" key="4">
    <source>
        <dbReference type="ARBA" id="ARBA00019397"/>
    </source>
</evidence>
<dbReference type="GO" id="GO:0046166">
    <property type="term" value="P:glyceraldehyde-3-phosphate biosynthetic process"/>
    <property type="evidence" value="ECO:0007669"/>
    <property type="project" value="TreeGrafter"/>
</dbReference>
<dbReference type="AlphaFoldDB" id="K8EFU9"/>
<feature type="active site" description="Proton acceptor" evidence="9">
    <location>
        <position position="166"/>
    </location>
</feature>
<evidence type="ECO:0000256" key="10">
    <source>
        <dbReference type="RuleBase" id="RU363013"/>
    </source>
</evidence>
<accession>K8EFU9</accession>
<dbReference type="InterPro" id="IPR035990">
    <property type="entry name" value="TIM_sf"/>
</dbReference>
<organism evidence="11 12">
    <name type="scientific">Desulforamulus hydrothermalis Lam5 = DSM 18033</name>
    <dbReference type="NCBI Taxonomy" id="1121428"/>
    <lineage>
        <taxon>Bacteria</taxon>
        <taxon>Bacillati</taxon>
        <taxon>Bacillota</taxon>
        <taxon>Clostridia</taxon>
        <taxon>Eubacteriales</taxon>
        <taxon>Peptococcaceae</taxon>
        <taxon>Desulforamulus</taxon>
    </lineage>
</organism>
<dbReference type="UniPathway" id="UPA00109">
    <property type="reaction ID" value="UER00189"/>
</dbReference>
<comment type="similarity">
    <text evidence="2 9 10">Belongs to the triosephosphate isomerase family.</text>
</comment>
<feature type="binding site" evidence="9">
    <location>
        <position position="212"/>
    </location>
    <ligand>
        <name>substrate</name>
    </ligand>
</feature>
<dbReference type="SUPFAM" id="SSF51351">
    <property type="entry name" value="Triosephosphate isomerase (TIM)"/>
    <property type="match status" value="1"/>
</dbReference>
<dbReference type="Proteomes" id="UP000009315">
    <property type="component" value="Unassembled WGS sequence"/>
</dbReference>
<keyword evidence="7 9" id="KW-0324">Glycolysis</keyword>
<dbReference type="NCBIfam" id="TIGR00419">
    <property type="entry name" value="tim"/>
    <property type="match status" value="1"/>
</dbReference>
<dbReference type="GO" id="GO:0006096">
    <property type="term" value="P:glycolytic process"/>
    <property type="evidence" value="ECO:0007669"/>
    <property type="project" value="UniProtKB-UniRule"/>
</dbReference>
<evidence type="ECO:0000256" key="1">
    <source>
        <dbReference type="ARBA" id="ARBA00004680"/>
    </source>
</evidence>
<feature type="active site" description="Electrophile" evidence="9">
    <location>
        <position position="94"/>
    </location>
</feature>
<evidence type="ECO:0000313" key="12">
    <source>
        <dbReference type="Proteomes" id="UP000009315"/>
    </source>
</evidence>
<keyword evidence="5 9" id="KW-0312">Gluconeogenesis</keyword>
<comment type="function">
    <text evidence="9">Involved in the gluconeogenesis. Catalyzes stereospecifically the conversion of dihydroxyacetone phosphate (DHAP) to D-glyceraldehyde-3-phosphate (G3P).</text>
</comment>
<dbReference type="PANTHER" id="PTHR21139:SF42">
    <property type="entry name" value="TRIOSEPHOSPHATE ISOMERASE"/>
    <property type="match status" value="1"/>
</dbReference>
<keyword evidence="6 9" id="KW-0963">Cytoplasm</keyword>
<gene>
    <name evidence="9 11" type="primary">tpiA</name>
    <name evidence="11" type="ORF">DESHY_110512</name>
</gene>
<dbReference type="InterPro" id="IPR022896">
    <property type="entry name" value="TrioseP_Isoase_bac/euk"/>
</dbReference>
<dbReference type="GO" id="GO:0005829">
    <property type="term" value="C:cytosol"/>
    <property type="evidence" value="ECO:0007669"/>
    <property type="project" value="TreeGrafter"/>
</dbReference>
<evidence type="ECO:0000256" key="7">
    <source>
        <dbReference type="ARBA" id="ARBA00023152"/>
    </source>
</evidence>
<name>K8EFU9_9FIRM</name>
<comment type="caution">
    <text evidence="11">The sequence shown here is derived from an EMBL/GenBank/DDBJ whole genome shotgun (WGS) entry which is preliminary data.</text>
</comment>
<protein>
    <recommendedName>
        <fullName evidence="4 9">Triosephosphate isomerase</fullName>
        <shortName evidence="9">TIM</shortName>
        <shortName evidence="9">TPI</shortName>
        <ecNumber evidence="3 9">5.3.1.1</ecNumber>
    </recommendedName>
    <alternativeName>
        <fullName evidence="9">Triose-phosphate isomerase</fullName>
    </alternativeName>
</protein>
<feature type="binding site" evidence="9">
    <location>
        <begin position="9"/>
        <end position="11"/>
    </location>
    <ligand>
        <name>substrate</name>
    </ligand>
</feature>
<reference evidence="11 12" key="1">
    <citation type="journal article" date="2013" name="Genome Announc.">
        <title>Genome Sequence of the Sulfate-Reducing Bacterium Desulfotomaculum hydrothermale Lam5(T).</title>
        <authorList>
            <person name="Amin O."/>
            <person name="Fardeau M.L."/>
            <person name="Valette O."/>
            <person name="Hirschler-Rea A."/>
            <person name="Barbe V."/>
            <person name="Medigue C."/>
            <person name="Vacherie B."/>
            <person name="Ollivier B."/>
            <person name="Bertin P.N."/>
            <person name="Dolla A."/>
        </authorList>
    </citation>
    <scope>NUCLEOTIDE SEQUENCE [LARGE SCALE GENOMIC DNA]</scope>
    <source>
        <strain evidence="12">Lam5 / DSM 18033</strain>
    </source>
</reference>
<dbReference type="FunFam" id="3.20.20.70:FF:000016">
    <property type="entry name" value="Triosephosphate isomerase"/>
    <property type="match status" value="1"/>
</dbReference>
<dbReference type="GO" id="GO:0019563">
    <property type="term" value="P:glycerol catabolic process"/>
    <property type="evidence" value="ECO:0007669"/>
    <property type="project" value="TreeGrafter"/>
</dbReference>
<evidence type="ECO:0000256" key="5">
    <source>
        <dbReference type="ARBA" id="ARBA00022432"/>
    </source>
</evidence>
<evidence type="ECO:0000256" key="9">
    <source>
        <dbReference type="HAMAP-Rule" id="MF_00147"/>
    </source>
</evidence>
<keyword evidence="8 9" id="KW-0413">Isomerase</keyword>
<dbReference type="Pfam" id="PF00121">
    <property type="entry name" value="TIM"/>
    <property type="match status" value="1"/>
</dbReference>
<dbReference type="GO" id="GO:0006094">
    <property type="term" value="P:gluconeogenesis"/>
    <property type="evidence" value="ECO:0007669"/>
    <property type="project" value="UniProtKB-UniRule"/>
</dbReference>
<dbReference type="InterPro" id="IPR000652">
    <property type="entry name" value="Triosephosphate_isomerase"/>
</dbReference>
<evidence type="ECO:0000256" key="3">
    <source>
        <dbReference type="ARBA" id="ARBA00011940"/>
    </source>
</evidence>
<dbReference type="PANTHER" id="PTHR21139">
    <property type="entry name" value="TRIOSEPHOSPHATE ISOMERASE"/>
    <property type="match status" value="1"/>
</dbReference>
<sequence length="253" mass="26414">MRQKIIAGNWKMHKSRADAVSFVQELKNNLGDTRVDVVICPPFTALAAVAEVLAGSKLALGAQNMHWADQGAYTGEISPLMLQDCGCRYVILGHSERRQYFGETDGQVNQKVKAALAHGLLPVVCVGETLAQRQGGLTETVVGSQTAAALAGLTPEQVAGLVIAYEPVWAIGTGQTASEQDAQQVNQYIRALLAEQYGQAAAAAVRILYGGSVKPANAASLLAQPDIDGALVGGASLKAADFLGIIQAVGDGF</sequence>
<comment type="subcellular location">
    <subcellularLocation>
        <location evidence="9 10">Cytoplasm</location>
    </subcellularLocation>
</comment>
<dbReference type="Gene3D" id="3.20.20.70">
    <property type="entry name" value="Aldolase class I"/>
    <property type="match status" value="1"/>
</dbReference>
<evidence type="ECO:0000256" key="6">
    <source>
        <dbReference type="ARBA" id="ARBA00022490"/>
    </source>
</evidence>
<evidence type="ECO:0000256" key="8">
    <source>
        <dbReference type="ARBA" id="ARBA00023235"/>
    </source>
</evidence>
<feature type="binding site" evidence="9">
    <location>
        <position position="172"/>
    </location>
    <ligand>
        <name>substrate</name>
    </ligand>
</feature>